<sequence>MMRRKSWGSSPMYTWPRCVLILVAICSSG</sequence>
<dbReference type="AlphaFoldDB" id="A0A0E9VGG0"/>
<evidence type="ECO:0000313" key="1">
    <source>
        <dbReference type="EMBL" id="JAH77101.1"/>
    </source>
</evidence>
<name>A0A0E9VGG0_ANGAN</name>
<organism evidence="1">
    <name type="scientific">Anguilla anguilla</name>
    <name type="common">European freshwater eel</name>
    <name type="synonym">Muraena anguilla</name>
    <dbReference type="NCBI Taxonomy" id="7936"/>
    <lineage>
        <taxon>Eukaryota</taxon>
        <taxon>Metazoa</taxon>
        <taxon>Chordata</taxon>
        <taxon>Craniata</taxon>
        <taxon>Vertebrata</taxon>
        <taxon>Euteleostomi</taxon>
        <taxon>Actinopterygii</taxon>
        <taxon>Neopterygii</taxon>
        <taxon>Teleostei</taxon>
        <taxon>Anguilliformes</taxon>
        <taxon>Anguillidae</taxon>
        <taxon>Anguilla</taxon>
    </lineage>
</organism>
<reference evidence="1" key="2">
    <citation type="journal article" date="2015" name="Fish Shellfish Immunol.">
        <title>Early steps in the European eel (Anguilla anguilla)-Vibrio vulnificus interaction in the gills: Role of the RtxA13 toxin.</title>
        <authorList>
            <person name="Callol A."/>
            <person name="Pajuelo D."/>
            <person name="Ebbesson L."/>
            <person name="Teles M."/>
            <person name="MacKenzie S."/>
            <person name="Amaro C."/>
        </authorList>
    </citation>
    <scope>NUCLEOTIDE SEQUENCE</scope>
</reference>
<accession>A0A0E9VGG0</accession>
<proteinExistence type="predicted"/>
<dbReference type="EMBL" id="GBXM01031476">
    <property type="protein sequence ID" value="JAH77101.1"/>
    <property type="molecule type" value="Transcribed_RNA"/>
</dbReference>
<reference evidence="1" key="1">
    <citation type="submission" date="2014-11" db="EMBL/GenBank/DDBJ databases">
        <authorList>
            <person name="Amaro Gonzalez C."/>
        </authorList>
    </citation>
    <scope>NUCLEOTIDE SEQUENCE</scope>
</reference>
<protein>
    <submittedName>
        <fullName evidence="1">Uncharacterized protein</fullName>
    </submittedName>
</protein>